<evidence type="ECO:0000256" key="1">
    <source>
        <dbReference type="ARBA" id="ARBA00006767"/>
    </source>
</evidence>
<keyword evidence="9" id="KW-1185">Reference proteome</keyword>
<dbReference type="AlphaFoldDB" id="A0AAV5DCL6"/>
<feature type="domain" description="S1 motif" evidence="7">
    <location>
        <begin position="92"/>
        <end position="162"/>
    </location>
</feature>
<dbReference type="PANTHER" id="PTHR10724:SF7">
    <property type="entry name" value="SMALL RIBOSOMAL SUBUNIT PROTEIN BS1C"/>
    <property type="match status" value="1"/>
</dbReference>
<keyword evidence="3" id="KW-0694">RNA-binding</keyword>
<dbReference type="FunFam" id="2.40.50.140:FF:000078">
    <property type="entry name" value="30S ribosomal protein S1"/>
    <property type="match status" value="1"/>
</dbReference>
<reference evidence="8" key="2">
    <citation type="submission" date="2021-12" db="EMBL/GenBank/DDBJ databases">
        <title>Resequencing data analysis of finger millet.</title>
        <authorList>
            <person name="Hatakeyama M."/>
            <person name="Aluri S."/>
            <person name="Balachadran M.T."/>
            <person name="Sivarajan S.R."/>
            <person name="Poveda L."/>
            <person name="Shimizu-Inatsugi R."/>
            <person name="Schlapbach R."/>
            <person name="Sreeman S.M."/>
            <person name="Shimizu K.K."/>
        </authorList>
    </citation>
    <scope>NUCLEOTIDE SEQUENCE</scope>
</reference>
<accession>A0AAV5DCL6</accession>
<dbReference type="InterPro" id="IPR012340">
    <property type="entry name" value="NA-bd_OB-fold"/>
</dbReference>
<reference evidence="8" key="1">
    <citation type="journal article" date="2018" name="DNA Res.">
        <title>Multiple hybrid de novo genome assembly of finger millet, an orphan allotetraploid crop.</title>
        <authorList>
            <person name="Hatakeyama M."/>
            <person name="Aluri S."/>
            <person name="Balachadran M.T."/>
            <person name="Sivarajan S.R."/>
            <person name="Patrignani A."/>
            <person name="Gruter S."/>
            <person name="Poveda L."/>
            <person name="Shimizu-Inatsugi R."/>
            <person name="Baeten J."/>
            <person name="Francoijs K.J."/>
            <person name="Nataraja K.N."/>
            <person name="Reddy Y.A.N."/>
            <person name="Phadnis S."/>
            <person name="Ravikumar R.L."/>
            <person name="Schlapbach R."/>
            <person name="Sreeman S.M."/>
            <person name="Shimizu K.K."/>
        </authorList>
    </citation>
    <scope>NUCLEOTIDE SEQUENCE</scope>
</reference>
<evidence type="ECO:0000256" key="4">
    <source>
        <dbReference type="ARBA" id="ARBA00022980"/>
    </source>
</evidence>
<dbReference type="SMART" id="SM00316">
    <property type="entry name" value="S1"/>
    <property type="match status" value="3"/>
</dbReference>
<feature type="domain" description="S1 motif" evidence="7">
    <location>
        <begin position="180"/>
        <end position="265"/>
    </location>
</feature>
<dbReference type="CDD" id="cd04465">
    <property type="entry name" value="S1_RPS1_repeat_ec2_hs2"/>
    <property type="match status" value="1"/>
</dbReference>
<feature type="domain" description="S1 motif" evidence="7">
    <location>
        <begin position="278"/>
        <end position="346"/>
    </location>
</feature>
<organism evidence="8 9">
    <name type="scientific">Eleusine coracana subsp. coracana</name>
    <dbReference type="NCBI Taxonomy" id="191504"/>
    <lineage>
        <taxon>Eukaryota</taxon>
        <taxon>Viridiplantae</taxon>
        <taxon>Streptophyta</taxon>
        <taxon>Embryophyta</taxon>
        <taxon>Tracheophyta</taxon>
        <taxon>Spermatophyta</taxon>
        <taxon>Magnoliopsida</taxon>
        <taxon>Liliopsida</taxon>
        <taxon>Poales</taxon>
        <taxon>Poaceae</taxon>
        <taxon>PACMAD clade</taxon>
        <taxon>Chloridoideae</taxon>
        <taxon>Cynodonteae</taxon>
        <taxon>Eleusininae</taxon>
        <taxon>Eleusine</taxon>
    </lineage>
</organism>
<dbReference type="InterPro" id="IPR050437">
    <property type="entry name" value="Ribos_protein_bS1-like"/>
</dbReference>
<comment type="caution">
    <text evidence="8">The sequence shown here is derived from an EMBL/GenBank/DDBJ whole genome shotgun (WGS) entry which is preliminary data.</text>
</comment>
<evidence type="ECO:0000313" key="9">
    <source>
        <dbReference type="Proteomes" id="UP001054889"/>
    </source>
</evidence>
<sequence>MASLAQHVVAGLACPPLSGASLHRPAAPRRPPSALVCGTFALTKDEQERERMRKLFDEASERCRTAPMEGVAFSPEDLDTAVETTDIDTDIGSLIKGTVFMTTSNGAYVDIQSKSTAFLPLDEACLLDINNVEDAGIRPGLVEEFMIIDENPSDETLILSLQAIQQDLAWERCRQLQAEDVVVTGKVIGGNKGGVVALVEGLKAFVPFSQVSSLNSVAPMLTIPYLITRFDIDQKTTAEELLGKELPLKFVEVDEEQGRLVLSNRKAMADSQAQLGIGSVVLGTVESLKPYGAFIDIGGINGLLHVSQISHDRVADISTVLQPGDTLKVMILSHDRERGRVSLSTKKLEPTPGDMIRNPKLVFEKADEMAQIFRQRIAQAEAMARADMLRFQPESGLTLSSEGILGPLSSDSPSEDSGEEPTDE</sequence>
<evidence type="ECO:0000256" key="2">
    <source>
        <dbReference type="ARBA" id="ARBA00022737"/>
    </source>
</evidence>
<dbReference type="GO" id="GO:0009570">
    <property type="term" value="C:chloroplast stroma"/>
    <property type="evidence" value="ECO:0007669"/>
    <property type="project" value="TreeGrafter"/>
</dbReference>
<keyword evidence="4" id="KW-0689">Ribosomal protein</keyword>
<dbReference type="GO" id="GO:0003729">
    <property type="term" value="F:mRNA binding"/>
    <property type="evidence" value="ECO:0007669"/>
    <property type="project" value="TreeGrafter"/>
</dbReference>
<proteinExistence type="inferred from homology"/>
<dbReference type="SUPFAM" id="SSF50249">
    <property type="entry name" value="Nucleic acid-binding proteins"/>
    <property type="match status" value="3"/>
</dbReference>
<evidence type="ECO:0000313" key="8">
    <source>
        <dbReference type="EMBL" id="GJN08047.1"/>
    </source>
</evidence>
<dbReference type="CDD" id="cd05692">
    <property type="entry name" value="S1_RPS1_repeat_hs4"/>
    <property type="match status" value="1"/>
</dbReference>
<dbReference type="GO" id="GO:0003735">
    <property type="term" value="F:structural constituent of ribosome"/>
    <property type="evidence" value="ECO:0007669"/>
    <property type="project" value="TreeGrafter"/>
</dbReference>
<dbReference type="Proteomes" id="UP001054889">
    <property type="component" value="Unassembled WGS sequence"/>
</dbReference>
<keyword evidence="5" id="KW-0687">Ribonucleoprotein</keyword>
<feature type="compositionally biased region" description="Acidic residues" evidence="6">
    <location>
        <begin position="413"/>
        <end position="424"/>
    </location>
</feature>
<dbReference type="GO" id="GO:0005840">
    <property type="term" value="C:ribosome"/>
    <property type="evidence" value="ECO:0007669"/>
    <property type="project" value="UniProtKB-KW"/>
</dbReference>
<feature type="region of interest" description="Disordered" evidence="6">
    <location>
        <begin position="397"/>
        <end position="424"/>
    </location>
</feature>
<dbReference type="GO" id="GO:0006412">
    <property type="term" value="P:translation"/>
    <property type="evidence" value="ECO:0007669"/>
    <property type="project" value="TreeGrafter"/>
</dbReference>
<evidence type="ECO:0000256" key="3">
    <source>
        <dbReference type="ARBA" id="ARBA00022884"/>
    </source>
</evidence>
<dbReference type="InterPro" id="IPR003029">
    <property type="entry name" value="S1_domain"/>
</dbReference>
<dbReference type="Gene3D" id="2.40.50.140">
    <property type="entry name" value="Nucleic acid-binding proteins"/>
    <property type="match status" value="3"/>
</dbReference>
<evidence type="ECO:0000256" key="6">
    <source>
        <dbReference type="SAM" id="MobiDB-lite"/>
    </source>
</evidence>
<protein>
    <recommendedName>
        <fullName evidence="7">S1 motif domain-containing protein</fullName>
    </recommendedName>
</protein>
<dbReference type="PROSITE" id="PS50126">
    <property type="entry name" value="S1"/>
    <property type="match status" value="3"/>
</dbReference>
<evidence type="ECO:0000259" key="7">
    <source>
        <dbReference type="PROSITE" id="PS50126"/>
    </source>
</evidence>
<keyword evidence="2" id="KW-0677">Repeat</keyword>
<dbReference type="PANTHER" id="PTHR10724">
    <property type="entry name" value="30S RIBOSOMAL PROTEIN S1"/>
    <property type="match status" value="1"/>
</dbReference>
<dbReference type="FunFam" id="2.40.50.140:FF:000102">
    <property type="entry name" value="30S ribosomal protein S1"/>
    <property type="match status" value="1"/>
</dbReference>
<name>A0AAV5DCL6_ELECO</name>
<dbReference type="GO" id="GO:1990904">
    <property type="term" value="C:ribonucleoprotein complex"/>
    <property type="evidence" value="ECO:0007669"/>
    <property type="project" value="UniProtKB-KW"/>
</dbReference>
<evidence type="ECO:0000256" key="5">
    <source>
        <dbReference type="ARBA" id="ARBA00023274"/>
    </source>
</evidence>
<dbReference type="EMBL" id="BQKI01000015">
    <property type="protein sequence ID" value="GJN08047.1"/>
    <property type="molecule type" value="Genomic_DNA"/>
</dbReference>
<comment type="similarity">
    <text evidence="1">Belongs to the bacterial ribosomal protein bS1 family.</text>
</comment>
<gene>
    <name evidence="8" type="primary">ga25932</name>
    <name evidence="8" type="ORF">PR202_ga25932</name>
</gene>
<dbReference type="Pfam" id="PF00575">
    <property type="entry name" value="S1"/>
    <property type="match status" value="2"/>
</dbReference>